<dbReference type="Proteomes" id="UP000294562">
    <property type="component" value="Unassembled WGS sequence"/>
</dbReference>
<dbReference type="InterPro" id="IPR050639">
    <property type="entry name" value="SSR_resolvase"/>
</dbReference>
<keyword evidence="8" id="KW-1185">Reference proteome</keyword>
<dbReference type="InterPro" id="IPR036162">
    <property type="entry name" value="Resolvase-like_N_sf"/>
</dbReference>
<feature type="active site" description="O-(5'-phospho-DNA)-serine intermediate" evidence="4 5">
    <location>
        <position position="10"/>
    </location>
</feature>
<dbReference type="Pfam" id="PF07508">
    <property type="entry name" value="Recombinase"/>
    <property type="match status" value="1"/>
</dbReference>
<dbReference type="RefSeq" id="WP_133344639.1">
    <property type="nucleotide sequence ID" value="NZ_SMZO01000091.1"/>
</dbReference>
<dbReference type="InterPro" id="IPR006119">
    <property type="entry name" value="Resolv_N"/>
</dbReference>
<evidence type="ECO:0000313" key="8">
    <source>
        <dbReference type="Proteomes" id="UP000294562"/>
    </source>
</evidence>
<evidence type="ECO:0000313" key="7">
    <source>
        <dbReference type="EMBL" id="TDL81753.1"/>
    </source>
</evidence>
<dbReference type="GO" id="GO:0000150">
    <property type="term" value="F:DNA strand exchange activity"/>
    <property type="evidence" value="ECO:0007669"/>
    <property type="project" value="InterPro"/>
</dbReference>
<dbReference type="SMART" id="SM00857">
    <property type="entry name" value="Resolvase"/>
    <property type="match status" value="1"/>
</dbReference>
<protein>
    <submittedName>
        <fullName evidence="7">Recombinase family protein</fullName>
    </submittedName>
</protein>
<evidence type="ECO:0000256" key="5">
    <source>
        <dbReference type="PROSITE-ProRule" id="PRU10137"/>
    </source>
</evidence>
<accession>A0A4R6AJX7</accession>
<evidence type="ECO:0000256" key="4">
    <source>
        <dbReference type="PIRSR" id="PIRSR606118-50"/>
    </source>
</evidence>
<dbReference type="PROSITE" id="PS51736">
    <property type="entry name" value="RECOMBINASES_3"/>
    <property type="match status" value="1"/>
</dbReference>
<dbReference type="InterPro" id="IPR006118">
    <property type="entry name" value="Recombinase_CS"/>
</dbReference>
<dbReference type="SUPFAM" id="SSF53041">
    <property type="entry name" value="Resolvase-like"/>
    <property type="match status" value="1"/>
</dbReference>
<dbReference type="InterPro" id="IPR038109">
    <property type="entry name" value="DNA_bind_recomb_sf"/>
</dbReference>
<keyword evidence="1" id="KW-0229">DNA integration</keyword>
<dbReference type="InterPro" id="IPR011109">
    <property type="entry name" value="DNA_bind_recombinase_dom"/>
</dbReference>
<proteinExistence type="predicted"/>
<dbReference type="CDD" id="cd00338">
    <property type="entry name" value="Ser_Recombinase"/>
    <property type="match status" value="1"/>
</dbReference>
<dbReference type="OrthoDB" id="2290206at2"/>
<name>A0A4R6AJX7_9RHOB</name>
<organism evidence="7 8">
    <name type="scientific">Meridianimarinicoccus aquatilis</name>
    <dbReference type="NCBI Taxonomy" id="2552766"/>
    <lineage>
        <taxon>Bacteria</taxon>
        <taxon>Pseudomonadati</taxon>
        <taxon>Pseudomonadota</taxon>
        <taxon>Alphaproteobacteria</taxon>
        <taxon>Rhodobacterales</taxon>
        <taxon>Paracoccaceae</taxon>
        <taxon>Meridianimarinicoccus</taxon>
    </lineage>
</organism>
<sequence length="227" mass="24235">MKFVTYLRVSTERQGQSGLGLEAQRAAVAAHVLGRGQVVAEFVEVESGKRADRPELVRALAEAKRAGAVLLIAKLDRLARNVAFIANLLESGVEVTAADMPEANRFVLHIMAAVAEQEGRAISERTKAALAAAKARGVKLGWSIPERASEQRQAARKGAAVNRARALDHAENVLPVIEQIRSGGASLRQIAAELNTRGIKTARGGKWHATTVRNILTVENGAEARAA</sequence>
<dbReference type="PANTHER" id="PTHR30461:SF2">
    <property type="entry name" value="SERINE RECOMBINASE PINE-RELATED"/>
    <property type="match status" value="1"/>
</dbReference>
<dbReference type="EMBL" id="SMZO01000091">
    <property type="protein sequence ID" value="TDL81753.1"/>
    <property type="molecule type" value="Genomic_DNA"/>
</dbReference>
<dbReference type="PROSITE" id="PS00397">
    <property type="entry name" value="RECOMBINASES_1"/>
    <property type="match status" value="1"/>
</dbReference>
<dbReference type="GO" id="GO:0003677">
    <property type="term" value="F:DNA binding"/>
    <property type="evidence" value="ECO:0007669"/>
    <property type="project" value="UniProtKB-KW"/>
</dbReference>
<dbReference type="Gene3D" id="3.40.50.1390">
    <property type="entry name" value="Resolvase, N-terminal catalytic domain"/>
    <property type="match status" value="1"/>
</dbReference>
<dbReference type="AlphaFoldDB" id="A0A4R6AJX7"/>
<evidence type="ECO:0000256" key="1">
    <source>
        <dbReference type="ARBA" id="ARBA00022908"/>
    </source>
</evidence>
<gene>
    <name evidence="7" type="ORF">E2L05_19615</name>
</gene>
<evidence type="ECO:0000259" key="6">
    <source>
        <dbReference type="PROSITE" id="PS51736"/>
    </source>
</evidence>
<keyword evidence="2" id="KW-0238">DNA-binding</keyword>
<dbReference type="PANTHER" id="PTHR30461">
    <property type="entry name" value="DNA-INVERTASE FROM LAMBDOID PROPHAGE"/>
    <property type="match status" value="1"/>
</dbReference>
<dbReference type="Pfam" id="PF00239">
    <property type="entry name" value="Resolvase"/>
    <property type="match status" value="1"/>
</dbReference>
<dbReference type="Gene3D" id="3.90.1750.20">
    <property type="entry name" value="Putative Large Serine Recombinase, Chain B, Domain 2"/>
    <property type="match status" value="1"/>
</dbReference>
<evidence type="ECO:0000256" key="2">
    <source>
        <dbReference type="ARBA" id="ARBA00023125"/>
    </source>
</evidence>
<evidence type="ECO:0000256" key="3">
    <source>
        <dbReference type="ARBA" id="ARBA00023172"/>
    </source>
</evidence>
<keyword evidence="3" id="KW-0233">DNA recombination</keyword>
<feature type="domain" description="Resolvase/invertase-type recombinase catalytic" evidence="6">
    <location>
        <begin position="2"/>
        <end position="137"/>
    </location>
</feature>
<comment type="caution">
    <text evidence="7">The sequence shown here is derived from an EMBL/GenBank/DDBJ whole genome shotgun (WGS) entry which is preliminary data.</text>
</comment>
<reference evidence="7 8" key="1">
    <citation type="submission" date="2019-03" db="EMBL/GenBank/DDBJ databases">
        <title>Rhodobacteraceae bacterium SM1902, a new member of the family Rhodobacteraceae isolated from Yantai.</title>
        <authorList>
            <person name="Sun Y."/>
        </authorList>
    </citation>
    <scope>NUCLEOTIDE SEQUENCE [LARGE SCALE GENOMIC DNA]</scope>
    <source>
        <strain evidence="7 8">SM1902</strain>
    </source>
</reference>
<dbReference type="GO" id="GO:0015074">
    <property type="term" value="P:DNA integration"/>
    <property type="evidence" value="ECO:0007669"/>
    <property type="project" value="UniProtKB-KW"/>
</dbReference>